<dbReference type="Pfam" id="PF02597">
    <property type="entry name" value="ThiS"/>
    <property type="match status" value="1"/>
</dbReference>
<dbReference type="PANTHER" id="PTHR34472:SF1">
    <property type="entry name" value="SULFUR CARRIER PROTEIN THIS"/>
    <property type="match status" value="1"/>
</dbReference>
<dbReference type="CDD" id="cd00565">
    <property type="entry name" value="Ubl_ThiS"/>
    <property type="match status" value="1"/>
</dbReference>
<evidence type="ECO:0000313" key="2">
    <source>
        <dbReference type="Proteomes" id="UP000198224"/>
    </source>
</evidence>
<protein>
    <submittedName>
        <fullName evidence="1">Sulfur carrier protein ThiS</fullName>
    </submittedName>
</protein>
<dbReference type="InterPro" id="IPR010035">
    <property type="entry name" value="Thi_S"/>
</dbReference>
<dbReference type="Gene3D" id="3.10.20.30">
    <property type="match status" value="1"/>
</dbReference>
<dbReference type="InterPro" id="IPR012675">
    <property type="entry name" value="Beta-grasp_dom_sf"/>
</dbReference>
<dbReference type="PANTHER" id="PTHR34472">
    <property type="entry name" value="SULFUR CARRIER PROTEIN THIS"/>
    <property type="match status" value="1"/>
</dbReference>
<dbReference type="RefSeq" id="WP_088987599.1">
    <property type="nucleotide sequence ID" value="NZ_LT607409.1"/>
</dbReference>
<dbReference type="SUPFAM" id="SSF54285">
    <property type="entry name" value="MoaD/ThiS"/>
    <property type="match status" value="1"/>
</dbReference>
<keyword evidence="2" id="KW-1185">Reference proteome</keyword>
<evidence type="ECO:0000313" key="1">
    <source>
        <dbReference type="EMBL" id="SCE89227.1"/>
    </source>
</evidence>
<dbReference type="Proteomes" id="UP000198224">
    <property type="component" value="Chromosome I"/>
</dbReference>
<proteinExistence type="predicted"/>
<reference evidence="2" key="1">
    <citation type="submission" date="2016-06" db="EMBL/GenBank/DDBJ databases">
        <authorList>
            <person name="Varghese N."/>
            <person name="Submissions Spin"/>
        </authorList>
    </citation>
    <scope>NUCLEOTIDE SEQUENCE [LARGE SCALE GENOMIC DNA]</scope>
    <source>
        <strain evidence="2">DSM 45160</strain>
    </source>
</reference>
<accession>A0A1C4VZ48</accession>
<dbReference type="AlphaFoldDB" id="A0A1C4VZ48"/>
<gene>
    <name evidence="1" type="ORF">GA0070612_1956</name>
</gene>
<sequence>MELTVNGAGRDVPGGTSVADLVRDIVPEQRGVAVAVNGEVVPRAGWPDTALRDGDRVEVLTAAQGG</sequence>
<dbReference type="NCBIfam" id="TIGR01683">
    <property type="entry name" value="thiS"/>
    <property type="match status" value="1"/>
</dbReference>
<dbReference type="InterPro" id="IPR003749">
    <property type="entry name" value="ThiS/MoaD-like"/>
</dbReference>
<name>A0A1C4VZ48_9ACTN</name>
<dbReference type="InterPro" id="IPR016155">
    <property type="entry name" value="Mopterin_synth/thiamin_S_b"/>
</dbReference>
<dbReference type="EMBL" id="LT607409">
    <property type="protein sequence ID" value="SCE89227.1"/>
    <property type="molecule type" value="Genomic_DNA"/>
</dbReference>
<organism evidence="1 2">
    <name type="scientific">Micromonospora chokoriensis</name>
    <dbReference type="NCBI Taxonomy" id="356851"/>
    <lineage>
        <taxon>Bacteria</taxon>
        <taxon>Bacillati</taxon>
        <taxon>Actinomycetota</taxon>
        <taxon>Actinomycetes</taxon>
        <taxon>Micromonosporales</taxon>
        <taxon>Micromonosporaceae</taxon>
        <taxon>Micromonospora</taxon>
    </lineage>
</organism>